<evidence type="ECO:0000256" key="1">
    <source>
        <dbReference type="SAM" id="MobiDB-lite"/>
    </source>
</evidence>
<feature type="region of interest" description="Disordered" evidence="1">
    <location>
        <begin position="104"/>
        <end position="182"/>
    </location>
</feature>
<evidence type="ECO:0000313" key="2">
    <source>
        <dbReference type="EMBL" id="KAJ4452377.1"/>
    </source>
</evidence>
<evidence type="ECO:0000313" key="3">
    <source>
        <dbReference type="Proteomes" id="UP001141327"/>
    </source>
</evidence>
<protein>
    <submittedName>
        <fullName evidence="2">Uncharacterized protein</fullName>
    </submittedName>
</protein>
<sequence length="182" mass="18344">MPQKCAFCGQRPCAQNPRGGYFDFCGTKCANAYTQAGGPPLHPRSSAPATAVATPAAPAPAPGTAYHPGLCAQCHASACNIEPSGRVHPFCGRRCAQSYLTANPTAQPPAPPSKADAQAAAAALAAGPQPPAQPQPSAQPQPQLPARHTTPVSAPNATLVHATSNRPDASTRSVAAGAPRTT</sequence>
<feature type="compositionally biased region" description="Pro residues" evidence="1">
    <location>
        <begin position="128"/>
        <end position="143"/>
    </location>
</feature>
<feature type="compositionally biased region" description="Low complexity" evidence="1">
    <location>
        <begin position="113"/>
        <end position="127"/>
    </location>
</feature>
<dbReference type="Proteomes" id="UP001141327">
    <property type="component" value="Unassembled WGS sequence"/>
</dbReference>
<reference evidence="2" key="1">
    <citation type="journal article" date="2022" name="bioRxiv">
        <title>Genomics of Preaxostyla Flagellates Illuminates Evolutionary Transitions and the Path Towards Mitochondrial Loss.</title>
        <authorList>
            <person name="Novak L.V.F."/>
            <person name="Treitli S.C."/>
            <person name="Pyrih J."/>
            <person name="Halakuc P."/>
            <person name="Pipaliya S.V."/>
            <person name="Vacek V."/>
            <person name="Brzon O."/>
            <person name="Soukal P."/>
            <person name="Eme L."/>
            <person name="Dacks J.B."/>
            <person name="Karnkowska A."/>
            <person name="Elias M."/>
            <person name="Hampl V."/>
        </authorList>
    </citation>
    <scope>NUCLEOTIDE SEQUENCE</scope>
    <source>
        <strain evidence="2">RCP-MX</strain>
    </source>
</reference>
<dbReference type="EMBL" id="JAPMOS010000584">
    <property type="protein sequence ID" value="KAJ4452377.1"/>
    <property type="molecule type" value="Genomic_DNA"/>
</dbReference>
<comment type="caution">
    <text evidence="2">The sequence shown here is derived from an EMBL/GenBank/DDBJ whole genome shotgun (WGS) entry which is preliminary data.</text>
</comment>
<organism evidence="2 3">
    <name type="scientific">Paratrimastix pyriformis</name>
    <dbReference type="NCBI Taxonomy" id="342808"/>
    <lineage>
        <taxon>Eukaryota</taxon>
        <taxon>Metamonada</taxon>
        <taxon>Preaxostyla</taxon>
        <taxon>Paratrimastigidae</taxon>
        <taxon>Paratrimastix</taxon>
    </lineage>
</organism>
<name>A0ABQ8U2I1_9EUKA</name>
<feature type="compositionally biased region" description="Low complexity" evidence="1">
    <location>
        <begin position="47"/>
        <end position="56"/>
    </location>
</feature>
<feature type="compositionally biased region" description="Polar residues" evidence="1">
    <location>
        <begin position="150"/>
        <end position="173"/>
    </location>
</feature>
<feature type="region of interest" description="Disordered" evidence="1">
    <location>
        <begin position="38"/>
        <end position="59"/>
    </location>
</feature>
<gene>
    <name evidence="2" type="ORF">PAPYR_13513</name>
</gene>
<keyword evidence="3" id="KW-1185">Reference proteome</keyword>
<accession>A0ABQ8U2I1</accession>
<proteinExistence type="predicted"/>